<comment type="caution">
    <text evidence="8">The sequence shown here is derived from an EMBL/GenBank/DDBJ whole genome shotgun (WGS) entry which is preliminary data.</text>
</comment>
<gene>
    <name evidence="8" type="ORF">ADIARSV_1726</name>
</gene>
<keyword evidence="4" id="KW-0472">Membrane</keyword>
<evidence type="ECO:0000256" key="1">
    <source>
        <dbReference type="ARBA" id="ARBA00004442"/>
    </source>
</evidence>
<evidence type="ECO:0000259" key="6">
    <source>
        <dbReference type="Pfam" id="PF07980"/>
    </source>
</evidence>
<reference evidence="8 9" key="1">
    <citation type="journal article" date="2013" name="Genome Announc.">
        <title>Draft Genome Sequence of Arcticibacter svalbardensis Strain MN12-7T, a Member of the Family Sphingobacteriaceae Isolated from an Arctic Soil Sample.</title>
        <authorList>
            <person name="Shivaji S."/>
            <person name="Ara S."/>
            <person name="Prasad S."/>
            <person name="Manasa B.P."/>
            <person name="Begum Z."/>
            <person name="Singh A."/>
            <person name="Kumar Pinnaka A."/>
        </authorList>
    </citation>
    <scope>NUCLEOTIDE SEQUENCE [LARGE SCALE GENOMIC DNA]</scope>
    <source>
        <strain evidence="8 9">MN12-7</strain>
    </source>
</reference>
<evidence type="ECO:0000313" key="8">
    <source>
        <dbReference type="EMBL" id="EOR95238.1"/>
    </source>
</evidence>
<dbReference type="Pfam" id="PF07980">
    <property type="entry name" value="SusD_RagB"/>
    <property type="match status" value="1"/>
</dbReference>
<evidence type="ECO:0000256" key="5">
    <source>
        <dbReference type="ARBA" id="ARBA00023237"/>
    </source>
</evidence>
<organism evidence="8 9">
    <name type="scientific">Arcticibacter svalbardensis MN12-7</name>
    <dbReference type="NCBI Taxonomy" id="1150600"/>
    <lineage>
        <taxon>Bacteria</taxon>
        <taxon>Pseudomonadati</taxon>
        <taxon>Bacteroidota</taxon>
        <taxon>Sphingobacteriia</taxon>
        <taxon>Sphingobacteriales</taxon>
        <taxon>Sphingobacteriaceae</taxon>
        <taxon>Arcticibacter</taxon>
    </lineage>
</organism>
<dbReference type="InterPro" id="IPR012944">
    <property type="entry name" value="SusD_RagB_dom"/>
</dbReference>
<dbReference type="EMBL" id="AQPN01000063">
    <property type="protein sequence ID" value="EOR95238.1"/>
    <property type="molecule type" value="Genomic_DNA"/>
</dbReference>
<comment type="similarity">
    <text evidence="2">Belongs to the SusD family.</text>
</comment>
<evidence type="ECO:0000259" key="7">
    <source>
        <dbReference type="Pfam" id="PF14322"/>
    </source>
</evidence>
<comment type="subcellular location">
    <subcellularLocation>
        <location evidence="1">Cell outer membrane</location>
    </subcellularLocation>
</comment>
<dbReference type="Proteomes" id="UP000014174">
    <property type="component" value="Unassembled WGS sequence"/>
</dbReference>
<dbReference type="Gene3D" id="1.25.40.390">
    <property type="match status" value="1"/>
</dbReference>
<dbReference type="AlphaFoldDB" id="R9GU94"/>
<dbReference type="STRING" id="1150600.ADIARSV_1726"/>
<evidence type="ECO:0000256" key="3">
    <source>
        <dbReference type="ARBA" id="ARBA00022729"/>
    </source>
</evidence>
<dbReference type="InterPro" id="IPR033985">
    <property type="entry name" value="SusD-like_N"/>
</dbReference>
<dbReference type="OrthoDB" id="5694214at2"/>
<dbReference type="GO" id="GO:0009279">
    <property type="term" value="C:cell outer membrane"/>
    <property type="evidence" value="ECO:0007669"/>
    <property type="project" value="UniProtKB-SubCell"/>
</dbReference>
<proteinExistence type="inferred from homology"/>
<dbReference type="InterPro" id="IPR011990">
    <property type="entry name" value="TPR-like_helical_dom_sf"/>
</dbReference>
<accession>R9GU94</accession>
<evidence type="ECO:0000313" key="9">
    <source>
        <dbReference type="Proteomes" id="UP000014174"/>
    </source>
</evidence>
<evidence type="ECO:0000256" key="2">
    <source>
        <dbReference type="ARBA" id="ARBA00006275"/>
    </source>
</evidence>
<keyword evidence="5" id="KW-0998">Cell outer membrane</keyword>
<protein>
    <submittedName>
        <fullName evidence="8">Putative outer membrane protein</fullName>
    </submittedName>
</protein>
<feature type="domain" description="RagB/SusD" evidence="6">
    <location>
        <begin position="367"/>
        <end position="540"/>
    </location>
</feature>
<keyword evidence="9" id="KW-1185">Reference proteome</keyword>
<sequence length="540" mass="61384">MKKLYIIAILLTFTYTSCKEDVFLTEKPQDALYADNLFESYDGFRLAVNALLDWPRQERSEMIQSAELGIIWKIGVDNGWSNAELSWTRGLNKYNVDLNPEMQFINGDTGGRDGIFLILYKAIAAANTVITRGQNPDVDWQGGSVQQNEVNKNLMVAHAHLIRAWAYRHLVYTFGAVPITTEEITGVNYRNDWERSPVPDVQAFIVEDLKFAEEYLPDYSDNVLVLSKVIAQHYLAEMYLWMNDPAKAEEEALKVVNNPRYKLITQRYGVNASKPGVAFMDQFLNGNILPSEGDTEALWIFPNTDVLEAIGARGNAMRRTWVVNYNSYAPYTPENGGRGLARGGMTAWAFSIYEPQDDRFSKYAIAKSYTNSDGITITNTQTSASQMNVNNNKWASTRKWDWTYADPSLWNASYSYADQTYIRLADTYLLLAEAYFKQGKLAESAGMINQIRTRSHATPIVADGSTITMDYILDERSRELVTEENRRETLIRTGKLLERARNPLYNKFTTAIQDFQVLLPVPQKVIDANTGKKMEQNPGY</sequence>
<dbReference type="SUPFAM" id="SSF48452">
    <property type="entry name" value="TPR-like"/>
    <property type="match status" value="1"/>
</dbReference>
<dbReference type="RefSeq" id="WP_016194962.1">
    <property type="nucleotide sequence ID" value="NZ_AQPN01000063.1"/>
</dbReference>
<dbReference type="Pfam" id="PF14322">
    <property type="entry name" value="SusD-like_3"/>
    <property type="match status" value="1"/>
</dbReference>
<keyword evidence="3" id="KW-0732">Signal</keyword>
<dbReference type="eggNOG" id="COG1395">
    <property type="taxonomic scope" value="Bacteria"/>
</dbReference>
<evidence type="ECO:0000256" key="4">
    <source>
        <dbReference type="ARBA" id="ARBA00023136"/>
    </source>
</evidence>
<name>R9GU94_9SPHI</name>
<feature type="domain" description="SusD-like N-terminal" evidence="7">
    <location>
        <begin position="118"/>
        <end position="240"/>
    </location>
</feature>